<evidence type="ECO:0000256" key="1">
    <source>
        <dbReference type="SAM" id="Coils"/>
    </source>
</evidence>
<organism evidence="3 4">
    <name type="scientific">Nocardia vinacea</name>
    <dbReference type="NCBI Taxonomy" id="96468"/>
    <lineage>
        <taxon>Bacteria</taxon>
        <taxon>Bacillati</taxon>
        <taxon>Actinomycetota</taxon>
        <taxon>Actinomycetes</taxon>
        <taxon>Mycobacteriales</taxon>
        <taxon>Nocardiaceae</taxon>
        <taxon>Nocardia</taxon>
    </lineage>
</organism>
<feature type="compositionally biased region" description="Low complexity" evidence="2">
    <location>
        <begin position="574"/>
        <end position="583"/>
    </location>
</feature>
<dbReference type="Gene3D" id="1.10.287.1490">
    <property type="match status" value="1"/>
</dbReference>
<reference evidence="3" key="1">
    <citation type="submission" date="2022-10" db="EMBL/GenBank/DDBJ databases">
        <title>The complete genomes of actinobacterial strains from the NBC collection.</title>
        <authorList>
            <person name="Joergensen T.S."/>
            <person name="Alvarez Arevalo M."/>
            <person name="Sterndorff E.B."/>
            <person name="Faurdal D."/>
            <person name="Vuksanovic O."/>
            <person name="Mourched A.-S."/>
            <person name="Charusanti P."/>
            <person name="Shaw S."/>
            <person name="Blin K."/>
            <person name="Weber T."/>
        </authorList>
    </citation>
    <scope>NUCLEOTIDE SEQUENCE</scope>
    <source>
        <strain evidence="3">NBC_01482</strain>
    </source>
</reference>
<feature type="region of interest" description="Disordered" evidence="2">
    <location>
        <begin position="531"/>
        <end position="594"/>
    </location>
</feature>
<feature type="compositionally biased region" description="Polar residues" evidence="2">
    <location>
        <begin position="414"/>
        <end position="431"/>
    </location>
</feature>
<evidence type="ECO:0000313" key="3">
    <source>
        <dbReference type="EMBL" id="WUV43537.1"/>
    </source>
</evidence>
<dbReference type="EMBL" id="CP109441">
    <property type="protein sequence ID" value="WUV43537.1"/>
    <property type="molecule type" value="Genomic_DNA"/>
</dbReference>
<dbReference type="Proteomes" id="UP001432062">
    <property type="component" value="Chromosome"/>
</dbReference>
<feature type="coiled-coil region" evidence="1">
    <location>
        <begin position="438"/>
        <end position="530"/>
    </location>
</feature>
<keyword evidence="4" id="KW-1185">Reference proteome</keyword>
<feature type="compositionally biased region" description="Basic and acidic residues" evidence="2">
    <location>
        <begin position="654"/>
        <end position="686"/>
    </location>
</feature>
<feature type="region of interest" description="Disordered" evidence="2">
    <location>
        <begin position="631"/>
        <end position="686"/>
    </location>
</feature>
<dbReference type="RefSeq" id="WP_329405974.1">
    <property type="nucleotide sequence ID" value="NZ_CP109441.1"/>
</dbReference>
<sequence length="686" mass="79207">MTDRSPEDELIAEARKFGYAMKEMLRLHAQAGNWLERRRIRKQINLELRQQRRSEQADRNNQLVWTQQMIDRYRAHSVAVADRGGDPSVDHERRYRDSQALARHADDLRTRIVTNGRLTKVEQGIALDGLDAATIFPQFEPGRLFDRAHKVRGLDALRYRAQVARTVREQANSPRVEQQRTQPSYEASLTWTDRDGQTAGQDARGFGNPRDGLAWMYRDIDHTMWVDGQIVNASLRDPAGRVVYRRDGNPELVAEQLEHPLGIIRTADGAYRQKPDAGIFADPDALADHQRTVADAYAEQLHPAAERPPQQQGNPFEVLVGPTELVGLADREYPRIPYRDRPRRMSFATRAEAYDWTLHQLDTYRDTSSVGGEEFFARIGNGGRDRTEFAQGPLGMVTDEVRALREQHLRPQRGQATEQPKTRPAEQQSAKSVDPDRFAQIERQLSDISDDRDRLENRVGMLQRGLDAVTADRDEMKRKLDAAEGRIEELKNRNIRLANEIGELRDRPKVDQVTAERDRYKRERDEAVQKLAQATPEHERYGSPEHRAAEERRNGRPDERSGGPDFHAWRAWKQQQLAEQAAAEARRQEMAEAFGDSRAFAEHLRSIDPDQTRFTTPQLRADEFMRWWDEDSGAEKHQRERSSRETTDRAAGQRLDDTQPWRPIDVDHPEHIERNGQRRNGIERSR</sequence>
<evidence type="ECO:0000313" key="4">
    <source>
        <dbReference type="Proteomes" id="UP001432062"/>
    </source>
</evidence>
<feature type="compositionally biased region" description="Basic and acidic residues" evidence="2">
    <location>
        <begin position="631"/>
        <end position="648"/>
    </location>
</feature>
<gene>
    <name evidence="3" type="ORF">OG563_30505</name>
</gene>
<protein>
    <submittedName>
        <fullName evidence="3">Uncharacterized protein</fullName>
    </submittedName>
</protein>
<accession>A0ABZ1YNQ8</accession>
<evidence type="ECO:0000256" key="2">
    <source>
        <dbReference type="SAM" id="MobiDB-lite"/>
    </source>
</evidence>
<name>A0ABZ1YNQ8_9NOCA</name>
<feature type="compositionally biased region" description="Basic and acidic residues" evidence="2">
    <location>
        <begin position="536"/>
        <end position="562"/>
    </location>
</feature>
<proteinExistence type="predicted"/>
<keyword evidence="1" id="KW-0175">Coiled coil</keyword>
<feature type="region of interest" description="Disordered" evidence="2">
    <location>
        <begin position="410"/>
        <end position="437"/>
    </location>
</feature>